<comment type="subcellular location">
    <subcellularLocation>
        <location evidence="1">Endoplasmic reticulum membrane</location>
        <topology evidence="1">Multi-pass membrane protein</topology>
    </subcellularLocation>
    <subcellularLocation>
        <location evidence="2">Golgi apparatus membrane</location>
        <topology evidence="2">Multi-pass membrane protein</topology>
    </subcellularLocation>
</comment>
<dbReference type="Pfam" id="PF03878">
    <property type="entry name" value="YIF1"/>
    <property type="match status" value="1"/>
</dbReference>
<evidence type="ECO:0008006" key="14">
    <source>
        <dbReference type="Google" id="ProtNLM"/>
    </source>
</evidence>
<keyword evidence="8 11" id="KW-1133">Transmembrane helix</keyword>
<gene>
    <name evidence="12" type="ORF">VitviT2T_007465</name>
</gene>
<keyword evidence="4" id="KW-0813">Transport</keyword>
<evidence type="ECO:0000313" key="13">
    <source>
        <dbReference type="Proteomes" id="UP001227230"/>
    </source>
</evidence>
<name>A0ABY9C0C6_VITVI</name>
<feature type="transmembrane region" description="Helical" evidence="11">
    <location>
        <begin position="312"/>
        <end position="336"/>
    </location>
</feature>
<keyword evidence="6" id="KW-0256">Endoplasmic reticulum</keyword>
<evidence type="ECO:0000256" key="1">
    <source>
        <dbReference type="ARBA" id="ARBA00004477"/>
    </source>
</evidence>
<organism evidence="12 13">
    <name type="scientific">Vitis vinifera</name>
    <name type="common">Grape</name>
    <dbReference type="NCBI Taxonomy" id="29760"/>
    <lineage>
        <taxon>Eukaryota</taxon>
        <taxon>Viridiplantae</taxon>
        <taxon>Streptophyta</taxon>
        <taxon>Embryophyta</taxon>
        <taxon>Tracheophyta</taxon>
        <taxon>Spermatophyta</taxon>
        <taxon>Magnoliopsida</taxon>
        <taxon>eudicotyledons</taxon>
        <taxon>Gunneridae</taxon>
        <taxon>Pentapetalae</taxon>
        <taxon>rosids</taxon>
        <taxon>Vitales</taxon>
        <taxon>Vitaceae</taxon>
        <taxon>Viteae</taxon>
        <taxon>Vitis</taxon>
    </lineage>
</organism>
<comment type="similarity">
    <text evidence="3">Belongs to the YIF1 family.</text>
</comment>
<keyword evidence="9" id="KW-0333">Golgi apparatus</keyword>
<evidence type="ECO:0000256" key="4">
    <source>
        <dbReference type="ARBA" id="ARBA00022448"/>
    </source>
</evidence>
<feature type="transmembrane region" description="Helical" evidence="11">
    <location>
        <begin position="218"/>
        <end position="240"/>
    </location>
</feature>
<keyword evidence="10 11" id="KW-0472">Membrane</keyword>
<proteinExistence type="inferred from homology"/>
<protein>
    <recommendedName>
        <fullName evidence="14">Protein YIF1B</fullName>
    </recommendedName>
</protein>
<evidence type="ECO:0000256" key="5">
    <source>
        <dbReference type="ARBA" id="ARBA00022692"/>
    </source>
</evidence>
<dbReference type="PANTHER" id="PTHR14083">
    <property type="entry name" value="YIP1 INTERACTING FACTOR HOMOLOG YIF1 PROTEIN"/>
    <property type="match status" value="1"/>
</dbReference>
<evidence type="ECO:0000256" key="11">
    <source>
        <dbReference type="SAM" id="Phobius"/>
    </source>
</evidence>
<keyword evidence="7" id="KW-0653">Protein transport</keyword>
<evidence type="ECO:0000256" key="10">
    <source>
        <dbReference type="ARBA" id="ARBA00023136"/>
    </source>
</evidence>
<feature type="transmembrane region" description="Helical" evidence="11">
    <location>
        <begin position="273"/>
        <end position="291"/>
    </location>
</feature>
<evidence type="ECO:0000256" key="6">
    <source>
        <dbReference type="ARBA" id="ARBA00022824"/>
    </source>
</evidence>
<dbReference type="Proteomes" id="UP001227230">
    <property type="component" value="Chromosome 5"/>
</dbReference>
<evidence type="ECO:0000256" key="3">
    <source>
        <dbReference type="ARBA" id="ARBA00009727"/>
    </source>
</evidence>
<evidence type="ECO:0000313" key="12">
    <source>
        <dbReference type="EMBL" id="WJZ88136.1"/>
    </source>
</evidence>
<dbReference type="EMBL" id="CP126652">
    <property type="protein sequence ID" value="WJZ88136.1"/>
    <property type="molecule type" value="Genomic_DNA"/>
</dbReference>
<keyword evidence="13" id="KW-1185">Reference proteome</keyword>
<evidence type="ECO:0000256" key="8">
    <source>
        <dbReference type="ARBA" id="ARBA00022989"/>
    </source>
</evidence>
<evidence type="ECO:0000256" key="9">
    <source>
        <dbReference type="ARBA" id="ARBA00023034"/>
    </source>
</evidence>
<sequence length="337" mass="37337">MYYTTGYCFYCFLEAQIAGKGIGGRPNSDQSSRIHATHFARTATDSALQFLRTQDMYNNNVGSQGGVGVGIGVGVGPGMGPAANPQPNNPFGNAFYGAGSGLIRGGLGAYGEKILGSSSEYVQSNISRYFSDPQYYFQVNDHYVRNKLKVVLFPFLHRGHWTRITEPVGGRLSYKPPIYDINAPDLYIPFMAFGTYVILAGLSLGLRGKFTPEALNWLFIKGLVGWCLQVSLLKVSLLSLGSGEAPLLDIVAYAGYTFTGMCLAVFGRIAWSYSYYFLMPWACLCMGIFLVKTMKRVLFAEVRSYDSSRHHYLLLFIALAQLPLFIWLGNISVHWLF</sequence>
<accession>A0ABY9C0C6</accession>
<feature type="transmembrane region" description="Helical" evidence="11">
    <location>
        <begin position="186"/>
        <end position="206"/>
    </location>
</feature>
<evidence type="ECO:0000256" key="7">
    <source>
        <dbReference type="ARBA" id="ARBA00022927"/>
    </source>
</evidence>
<dbReference type="PANTHER" id="PTHR14083:SF0">
    <property type="entry name" value="YIP1D-INTERACTING FACTOR 1, ISOFORM C"/>
    <property type="match status" value="1"/>
</dbReference>
<keyword evidence="5 11" id="KW-0812">Transmembrane</keyword>
<dbReference type="InterPro" id="IPR005578">
    <property type="entry name" value="Yif1_fam"/>
</dbReference>
<reference evidence="12 13" key="1">
    <citation type="journal article" date="2023" name="Hortic Res">
        <title>The complete reference genome for grapevine (Vitis vinifera L.) genetics and breeding.</title>
        <authorList>
            <person name="Shi X."/>
            <person name="Cao S."/>
            <person name="Wang X."/>
            <person name="Huang S."/>
            <person name="Wang Y."/>
            <person name="Liu Z."/>
            <person name="Liu W."/>
            <person name="Leng X."/>
            <person name="Peng Y."/>
            <person name="Wang N."/>
            <person name="Wang Y."/>
            <person name="Ma Z."/>
            <person name="Xu X."/>
            <person name="Zhang F."/>
            <person name="Xue H."/>
            <person name="Zhong H."/>
            <person name="Wang Y."/>
            <person name="Zhang K."/>
            <person name="Velt A."/>
            <person name="Avia K."/>
            <person name="Holtgrawe D."/>
            <person name="Grimplet J."/>
            <person name="Matus J.T."/>
            <person name="Ware D."/>
            <person name="Wu X."/>
            <person name="Wang H."/>
            <person name="Liu C."/>
            <person name="Fang Y."/>
            <person name="Rustenholz C."/>
            <person name="Cheng Z."/>
            <person name="Xiao H."/>
            <person name="Zhou Y."/>
        </authorList>
    </citation>
    <scope>NUCLEOTIDE SEQUENCE [LARGE SCALE GENOMIC DNA]</scope>
    <source>
        <strain evidence="13">cv. Pinot noir / PN40024</strain>
        <tissue evidence="12">Leaf</tissue>
    </source>
</reference>
<evidence type="ECO:0000256" key="2">
    <source>
        <dbReference type="ARBA" id="ARBA00004653"/>
    </source>
</evidence>